<dbReference type="PANTHER" id="PTHR44998:SF1">
    <property type="entry name" value="UDP-N-ACETYLGLUCOSAMINE--PEPTIDE N-ACETYLGLUCOSAMINYLTRANSFERASE 110 KDA SUBUNIT"/>
    <property type="match status" value="1"/>
</dbReference>
<accession>A0ABQ6MHK0</accession>
<comment type="caution">
    <text evidence="1">The sequence shown here is derived from an EMBL/GenBank/DDBJ whole genome shotgun (WGS) entry which is preliminary data.</text>
</comment>
<sequence length="810" mass="89613">MEQYIDLRAHGTVRRYLNLGVCFHTNPAARDLETALFFYNHAWEYSNETFALPLVNMAVIALGNGDAETASGLLKKYLTGVGDPFSETSRLVPEFDEESKQQGSPCERPDSINAHECILALNNLAACEISLHNYDFGKQIIDHALSLANPDEQVIDHLYFNLGTVYEKRGSMNESAWAMSQSFLVRLLRDPIHSDPGALARRALLLPPVIDHPDDVHLLRHLFRQRIEAVIHWADHGASGIHQDVLSDLLSLDQAGAEAQAIFDAVTSLPPSPLAHRVLDPAVSCQTPHFHLHYQGGFDRPLQELASKMWLKMGPRDMTRVSPHIPSPPPVPPLPAPDPPRKIRIGFISSFFGPGEPHGLLINDVVLALPSSHFHKVAVAIGGSSKIASGIFNNVDESRSFGYSYHVAREQLELLELDCLVFLEMQNEALAHMLGFGRFAPVQILVMGSPITSGNPSIDYFVSADRIEHPFRTLFSGEDADKEHYTEQVILLDGQGITYPAPESKAAAETGVPLLLDEAHISSTFFKDLFPDLPDGIADAPIYACAQHLFKLHPLYDQVLFRILLSDRAGSVLLQSAKEPQKTARIRERIRRSIDAATCSLPVNDCEDASPGPVSRELADGIFGRIRFLPRVFTDDFMRLLASSSVVLHPFPFGGSKTSSDAIAAGSAIVVHPQVYLRGRMAQGFYYTLWKTEELGRAGGEGAEERRRASMDFWYDCCIALSEDEYVEKVLRLGREVGYRKEVEARIKAGRGALFDDGSVSREWIRFLGRVLGADAGELGVEEEGALERELDAWIMEDLQMRNGGGLALT</sequence>
<dbReference type="SUPFAM" id="SSF48452">
    <property type="entry name" value="TPR-like"/>
    <property type="match status" value="1"/>
</dbReference>
<protein>
    <recommendedName>
        <fullName evidence="3">O-GlcNAc transferase C-terminal domain-containing protein</fullName>
    </recommendedName>
</protein>
<keyword evidence="2" id="KW-1185">Reference proteome</keyword>
<dbReference type="InterPro" id="IPR011990">
    <property type="entry name" value="TPR-like_helical_dom_sf"/>
</dbReference>
<gene>
    <name evidence="1" type="ORF">TeGR_g9182</name>
</gene>
<dbReference type="Gene3D" id="1.25.40.10">
    <property type="entry name" value="Tetratricopeptide repeat domain"/>
    <property type="match status" value="1"/>
</dbReference>
<dbReference type="Proteomes" id="UP001165060">
    <property type="component" value="Unassembled WGS sequence"/>
</dbReference>
<organism evidence="1 2">
    <name type="scientific">Tetraparma gracilis</name>
    <dbReference type="NCBI Taxonomy" id="2962635"/>
    <lineage>
        <taxon>Eukaryota</taxon>
        <taxon>Sar</taxon>
        <taxon>Stramenopiles</taxon>
        <taxon>Ochrophyta</taxon>
        <taxon>Bolidophyceae</taxon>
        <taxon>Parmales</taxon>
        <taxon>Triparmaceae</taxon>
        <taxon>Tetraparma</taxon>
    </lineage>
</organism>
<evidence type="ECO:0008006" key="3">
    <source>
        <dbReference type="Google" id="ProtNLM"/>
    </source>
</evidence>
<proteinExistence type="predicted"/>
<evidence type="ECO:0000313" key="2">
    <source>
        <dbReference type="Proteomes" id="UP001165060"/>
    </source>
</evidence>
<dbReference type="EMBL" id="BRYB01000258">
    <property type="protein sequence ID" value="GMI26478.1"/>
    <property type="molecule type" value="Genomic_DNA"/>
</dbReference>
<reference evidence="1 2" key="1">
    <citation type="journal article" date="2023" name="Commun. Biol.">
        <title>Genome analysis of Parmales, the sister group of diatoms, reveals the evolutionary specialization of diatoms from phago-mixotrophs to photoautotrophs.</title>
        <authorList>
            <person name="Ban H."/>
            <person name="Sato S."/>
            <person name="Yoshikawa S."/>
            <person name="Yamada K."/>
            <person name="Nakamura Y."/>
            <person name="Ichinomiya M."/>
            <person name="Sato N."/>
            <person name="Blanc-Mathieu R."/>
            <person name="Endo H."/>
            <person name="Kuwata A."/>
            <person name="Ogata H."/>
        </authorList>
    </citation>
    <scope>NUCLEOTIDE SEQUENCE [LARGE SCALE GENOMIC DNA]</scope>
</reference>
<dbReference type="Gene3D" id="3.40.50.2000">
    <property type="entry name" value="Glycogen Phosphorylase B"/>
    <property type="match status" value="1"/>
</dbReference>
<dbReference type="Gene3D" id="3.40.50.11380">
    <property type="match status" value="1"/>
</dbReference>
<evidence type="ECO:0000313" key="1">
    <source>
        <dbReference type="EMBL" id="GMI26478.1"/>
    </source>
</evidence>
<name>A0ABQ6MHK0_9STRA</name>
<dbReference type="PANTHER" id="PTHR44998">
    <property type="match status" value="1"/>
</dbReference>